<dbReference type="PANTHER" id="PTHR33217">
    <property type="entry name" value="TRANSPOSASE FOR INSERTION SEQUENCE ELEMENT IS1081"/>
    <property type="match status" value="1"/>
</dbReference>
<comment type="similarity">
    <text evidence="2 6">Belongs to the transposase mutator family.</text>
</comment>
<evidence type="ECO:0000256" key="7">
    <source>
        <dbReference type="SAM" id="MobiDB-lite"/>
    </source>
</evidence>
<evidence type="ECO:0000313" key="9">
    <source>
        <dbReference type="Proteomes" id="UP001204772"/>
    </source>
</evidence>
<keyword evidence="6" id="KW-0814">Transposable element</keyword>
<evidence type="ECO:0000256" key="5">
    <source>
        <dbReference type="ARBA" id="ARBA00023172"/>
    </source>
</evidence>
<evidence type="ECO:0000256" key="6">
    <source>
        <dbReference type="RuleBase" id="RU365089"/>
    </source>
</evidence>
<keyword evidence="9" id="KW-1185">Reference proteome</keyword>
<dbReference type="NCBIfam" id="NF033543">
    <property type="entry name" value="transpos_IS256"/>
    <property type="match status" value="1"/>
</dbReference>
<evidence type="ECO:0000313" key="8">
    <source>
        <dbReference type="EMBL" id="MCP1383678.1"/>
    </source>
</evidence>
<keyword evidence="5 6" id="KW-0233">DNA recombination</keyword>
<dbReference type="Pfam" id="PF00872">
    <property type="entry name" value="Transposase_mut"/>
    <property type="match status" value="1"/>
</dbReference>
<sequence>MQNDSFDYESFKQEALKELYAGKPLMGENGIFTPLLKHFLEATLQGELDTHLREEQAKSNSNRRNGSGKKQVRSSMGKFDLETPRDRAGSYEPIIVPKRQTVLTDQLESKIISMYGRGMSYSDISGHLQELYGFSLSAGELSSITDRILPVLKEWQNRPLYSVYVAFWLDAMYYKVRLDGSKVVTRVLYSVIGLNLHGKKAVLGIYLSESEGAKFWLSVLQDLKQRGVEDVLFACVDGLKGFPEAIQTVFPQSLVQLCVVHQIRYALRLIPDKNVKEFMVDLKAVYQASNLKTAEDNLLILEEKWGKIYPQAVGTWTNNWVNISTFFDYSEPIRKLIYTTNTIESYHRNIRKFTKTKAAFTSDNALLKLAFLAIQNMEKIWNKATFNWKSILSELLITFGDRIQIDKLEN</sequence>
<dbReference type="InterPro" id="IPR001207">
    <property type="entry name" value="Transposase_mutator"/>
</dbReference>
<evidence type="ECO:0000256" key="4">
    <source>
        <dbReference type="ARBA" id="ARBA00023125"/>
    </source>
</evidence>
<evidence type="ECO:0000256" key="1">
    <source>
        <dbReference type="ARBA" id="ARBA00002190"/>
    </source>
</evidence>
<protein>
    <recommendedName>
        <fullName evidence="6">Mutator family transposase</fullName>
    </recommendedName>
</protein>
<dbReference type="EMBL" id="JAMZEL010000005">
    <property type="protein sequence ID" value="MCP1383678.1"/>
    <property type="molecule type" value="Genomic_DNA"/>
</dbReference>
<comment type="caution">
    <text evidence="8">The sequence shown here is derived from an EMBL/GenBank/DDBJ whole genome shotgun (WGS) entry which is preliminary data.</text>
</comment>
<dbReference type="PANTHER" id="PTHR33217:SF8">
    <property type="entry name" value="MUTATOR FAMILY TRANSPOSASE"/>
    <property type="match status" value="1"/>
</dbReference>
<evidence type="ECO:0000256" key="3">
    <source>
        <dbReference type="ARBA" id="ARBA00022578"/>
    </source>
</evidence>
<comment type="function">
    <text evidence="1 6">Required for the transposition of the insertion element.</text>
</comment>
<keyword evidence="3 6" id="KW-0815">Transposition</keyword>
<dbReference type="RefSeq" id="WP_253528716.1">
    <property type="nucleotide sequence ID" value="NZ_JAMZEL010000005.1"/>
</dbReference>
<accession>A0ABT1FPH4</accession>
<dbReference type="Proteomes" id="UP001204772">
    <property type="component" value="Unassembled WGS sequence"/>
</dbReference>
<evidence type="ECO:0000256" key="2">
    <source>
        <dbReference type="ARBA" id="ARBA00010961"/>
    </source>
</evidence>
<name>A0ABT1FPH4_9BACT</name>
<reference evidence="8 9" key="1">
    <citation type="submission" date="2022-06" db="EMBL/GenBank/DDBJ databases">
        <title>Runella sp. S5 genome sequencing.</title>
        <authorList>
            <person name="Park S."/>
        </authorList>
    </citation>
    <scope>NUCLEOTIDE SEQUENCE [LARGE SCALE GENOMIC DNA]</scope>
    <source>
        <strain evidence="8 9">S5</strain>
    </source>
</reference>
<gene>
    <name evidence="8" type="ORF">NCI00_14625</name>
</gene>
<feature type="region of interest" description="Disordered" evidence="7">
    <location>
        <begin position="54"/>
        <end position="85"/>
    </location>
</feature>
<dbReference type="PROSITE" id="PS01007">
    <property type="entry name" value="TRANSPOSASE_MUTATOR"/>
    <property type="match status" value="1"/>
</dbReference>
<proteinExistence type="inferred from homology"/>
<keyword evidence="4 6" id="KW-0238">DNA-binding</keyword>
<organism evidence="8 9">
    <name type="scientific">Runella salmonicolor</name>
    <dbReference type="NCBI Taxonomy" id="2950278"/>
    <lineage>
        <taxon>Bacteria</taxon>
        <taxon>Pseudomonadati</taxon>
        <taxon>Bacteroidota</taxon>
        <taxon>Cytophagia</taxon>
        <taxon>Cytophagales</taxon>
        <taxon>Spirosomataceae</taxon>
        <taxon>Runella</taxon>
    </lineage>
</organism>